<dbReference type="OrthoDB" id="251209at2"/>
<organism evidence="2 3">
    <name type="scientific">Planctopirus hydrillae</name>
    <dbReference type="NCBI Taxonomy" id="1841610"/>
    <lineage>
        <taxon>Bacteria</taxon>
        <taxon>Pseudomonadati</taxon>
        <taxon>Planctomycetota</taxon>
        <taxon>Planctomycetia</taxon>
        <taxon>Planctomycetales</taxon>
        <taxon>Planctomycetaceae</taxon>
        <taxon>Planctopirus</taxon>
    </lineage>
</organism>
<keyword evidence="1" id="KW-1133">Transmembrane helix</keyword>
<gene>
    <name evidence="2" type="ORF">A6X21_05350</name>
</gene>
<keyword evidence="3" id="KW-1185">Reference proteome</keyword>
<accession>A0A1C3EC72</accession>
<reference evidence="2 3" key="1">
    <citation type="submission" date="2016-05" db="EMBL/GenBank/DDBJ databases">
        <title>Genomic and physiological characterization of Planctopirus sp. isolated from fresh water lake.</title>
        <authorList>
            <person name="Subhash Y."/>
            <person name="Ramana C."/>
        </authorList>
    </citation>
    <scope>NUCLEOTIDE SEQUENCE [LARGE SCALE GENOMIC DNA]</scope>
    <source>
        <strain evidence="2 3">JC280</strain>
    </source>
</reference>
<feature type="transmembrane region" description="Helical" evidence="1">
    <location>
        <begin position="45"/>
        <end position="71"/>
    </location>
</feature>
<evidence type="ECO:0000256" key="1">
    <source>
        <dbReference type="SAM" id="Phobius"/>
    </source>
</evidence>
<dbReference type="EMBL" id="LYDR01000099">
    <property type="protein sequence ID" value="ODA30856.1"/>
    <property type="molecule type" value="Genomic_DNA"/>
</dbReference>
<dbReference type="STRING" id="1841610.A6X21_05350"/>
<dbReference type="AlphaFoldDB" id="A0A1C3EC72"/>
<sequence length="259" mass="29402">MRDGAEIFCRLALDSILPGSAMKAWMKNQSDAHTTIARRSSRMRLTAMVCALTACLLFHGCNYVVMIGYLIGGPPSIEPEFDAMTKESMTDKDVKVAVVCYAPKEVRFSFEDIHFEVSKFVTFRLDSHKIKTVPPDYVKAWLDQNPDWDRAEEIGAAFKAKYVVYIDLKAFSLYEEGSASLYRGRSEAIVSVWKMDESFEAGEKIFSKEIISKYPLYQPKSAADETLSNFKALYMTRLSEEIGRLFYEHYTGDDMGDAT</sequence>
<name>A0A1C3EC72_9PLAN</name>
<comment type="caution">
    <text evidence="2">The sequence shown here is derived from an EMBL/GenBank/DDBJ whole genome shotgun (WGS) entry which is preliminary data.</text>
</comment>
<keyword evidence="1" id="KW-0812">Transmembrane</keyword>
<keyword evidence="1" id="KW-0472">Membrane</keyword>
<evidence type="ECO:0000313" key="2">
    <source>
        <dbReference type="EMBL" id="ODA30856.1"/>
    </source>
</evidence>
<protein>
    <submittedName>
        <fullName evidence="2">Uncharacterized protein</fullName>
    </submittedName>
</protein>
<proteinExistence type="predicted"/>
<dbReference type="Proteomes" id="UP000094828">
    <property type="component" value="Unassembled WGS sequence"/>
</dbReference>
<evidence type="ECO:0000313" key="3">
    <source>
        <dbReference type="Proteomes" id="UP000094828"/>
    </source>
</evidence>